<evidence type="ECO:0008006" key="2">
    <source>
        <dbReference type="Google" id="ProtNLM"/>
    </source>
</evidence>
<evidence type="ECO:0000313" key="1">
    <source>
        <dbReference type="EMBL" id="DAD74273.1"/>
    </source>
</evidence>
<proteinExistence type="predicted"/>
<accession>A0A8S5LW63</accession>
<organism evidence="1">
    <name type="scientific">Siphoviridae sp. ctFy320</name>
    <dbReference type="NCBI Taxonomy" id="2826217"/>
    <lineage>
        <taxon>Viruses</taxon>
        <taxon>Duplodnaviria</taxon>
        <taxon>Heunggongvirae</taxon>
        <taxon>Uroviricota</taxon>
        <taxon>Caudoviricetes</taxon>
    </lineage>
</organism>
<protein>
    <recommendedName>
        <fullName evidence="2">DNA-packaging protein</fullName>
    </recommendedName>
</protein>
<dbReference type="EMBL" id="BK014757">
    <property type="protein sequence ID" value="DAD74273.1"/>
    <property type="molecule type" value="Genomic_DNA"/>
</dbReference>
<sequence length="101" mass="11019">MALINVAKTALRLTTNALDDELKDEIDACLMRLHLAGAEGADEDPLVKDAVRAYVRWQHDFCGRGEEWKTCFADIRDAMGLSDDYREVPASGGTGGACCDL</sequence>
<name>A0A8S5LW63_9CAUD</name>
<reference evidence="1" key="1">
    <citation type="journal article" date="2021" name="Proc. Natl. Acad. Sci. U.S.A.">
        <title>A Catalog of Tens of Thousands of Viruses from Human Metagenomes Reveals Hidden Associations with Chronic Diseases.</title>
        <authorList>
            <person name="Tisza M.J."/>
            <person name="Buck C.B."/>
        </authorList>
    </citation>
    <scope>NUCLEOTIDE SEQUENCE</scope>
    <source>
        <strain evidence="1">CtFy320</strain>
    </source>
</reference>